<keyword evidence="1" id="KW-0175">Coiled coil</keyword>
<sequence>MQELCFLIQIVSRFSRGPVETTLPPRRKQVYGRLSSSVEDDIEKLHNDASNEQKAANDSKRDKRGAEVKLEDLDKKMRSIKRLRFDAGKSFSSKKLFLEDAMLQQAAESSPAPLSSVDEIGEEISTKVHYDNVMKDKVLHDIKEAEEHYLELTKRRE</sequence>
<name>A0A392M2S6_9FABA</name>
<comment type="caution">
    <text evidence="2">The sequence shown here is derived from an EMBL/GenBank/DDBJ whole genome shotgun (WGS) entry which is preliminary data.</text>
</comment>
<gene>
    <name evidence="2" type="ORF">A2U01_0002391</name>
</gene>
<evidence type="ECO:0000256" key="1">
    <source>
        <dbReference type="SAM" id="Coils"/>
    </source>
</evidence>
<keyword evidence="3" id="KW-1185">Reference proteome</keyword>
<evidence type="ECO:0000313" key="2">
    <source>
        <dbReference type="EMBL" id="MCH81600.1"/>
    </source>
</evidence>
<proteinExistence type="predicted"/>
<feature type="coiled-coil region" evidence="1">
    <location>
        <begin position="42"/>
        <end position="83"/>
    </location>
</feature>
<reference evidence="2 3" key="1">
    <citation type="journal article" date="2018" name="Front. Plant Sci.">
        <title>Red Clover (Trifolium pratense) and Zigzag Clover (T. medium) - A Picture of Genomic Similarities and Differences.</title>
        <authorList>
            <person name="Dluhosova J."/>
            <person name="Istvanek J."/>
            <person name="Nedelnik J."/>
            <person name="Repkova J."/>
        </authorList>
    </citation>
    <scope>NUCLEOTIDE SEQUENCE [LARGE SCALE GENOMIC DNA]</scope>
    <source>
        <strain evidence="3">cv. 10/8</strain>
        <tissue evidence="2">Leaf</tissue>
    </source>
</reference>
<dbReference type="AlphaFoldDB" id="A0A392M2S6"/>
<organism evidence="2 3">
    <name type="scientific">Trifolium medium</name>
    <dbReference type="NCBI Taxonomy" id="97028"/>
    <lineage>
        <taxon>Eukaryota</taxon>
        <taxon>Viridiplantae</taxon>
        <taxon>Streptophyta</taxon>
        <taxon>Embryophyta</taxon>
        <taxon>Tracheophyta</taxon>
        <taxon>Spermatophyta</taxon>
        <taxon>Magnoliopsida</taxon>
        <taxon>eudicotyledons</taxon>
        <taxon>Gunneridae</taxon>
        <taxon>Pentapetalae</taxon>
        <taxon>rosids</taxon>
        <taxon>fabids</taxon>
        <taxon>Fabales</taxon>
        <taxon>Fabaceae</taxon>
        <taxon>Papilionoideae</taxon>
        <taxon>50 kb inversion clade</taxon>
        <taxon>NPAAA clade</taxon>
        <taxon>Hologalegina</taxon>
        <taxon>IRL clade</taxon>
        <taxon>Trifolieae</taxon>
        <taxon>Trifolium</taxon>
    </lineage>
</organism>
<dbReference type="EMBL" id="LXQA010002512">
    <property type="protein sequence ID" value="MCH81600.1"/>
    <property type="molecule type" value="Genomic_DNA"/>
</dbReference>
<dbReference type="Proteomes" id="UP000265520">
    <property type="component" value="Unassembled WGS sequence"/>
</dbReference>
<accession>A0A392M2S6</accession>
<feature type="non-terminal residue" evidence="2">
    <location>
        <position position="157"/>
    </location>
</feature>
<evidence type="ECO:0000313" key="3">
    <source>
        <dbReference type="Proteomes" id="UP000265520"/>
    </source>
</evidence>
<protein>
    <submittedName>
        <fullName evidence="2">Structural maintenance of chromosomes protein 6-like</fullName>
    </submittedName>
</protein>